<comment type="function">
    <text evidence="10">Probably part of an ABC transporter complex. Responsible for energy coupling to the transport system.</text>
</comment>
<dbReference type="CDD" id="cd03225">
    <property type="entry name" value="ABC_cobalt_CbiO_domain1"/>
    <property type="match status" value="2"/>
</dbReference>
<evidence type="ECO:0000256" key="4">
    <source>
        <dbReference type="ARBA" id="ARBA00022475"/>
    </source>
</evidence>
<dbReference type="InterPro" id="IPR015856">
    <property type="entry name" value="ABC_transpr_CbiO/EcfA_su"/>
</dbReference>
<dbReference type="InterPro" id="IPR003439">
    <property type="entry name" value="ABC_transporter-like_ATP-bd"/>
</dbReference>
<dbReference type="Pfam" id="PF12558">
    <property type="entry name" value="DUF3744"/>
    <property type="match status" value="1"/>
</dbReference>
<dbReference type="InterPro" id="IPR027417">
    <property type="entry name" value="P-loop_NTPase"/>
</dbReference>
<evidence type="ECO:0000256" key="9">
    <source>
        <dbReference type="ARBA" id="ARBA00023136"/>
    </source>
</evidence>
<evidence type="ECO:0000313" key="13">
    <source>
        <dbReference type="EMBL" id="GAN38027.1"/>
    </source>
</evidence>
<dbReference type="PROSITE" id="PS50893">
    <property type="entry name" value="ABC_TRANSPORTER_2"/>
    <property type="match status" value="2"/>
</dbReference>
<evidence type="ECO:0000256" key="3">
    <source>
        <dbReference type="ARBA" id="ARBA00022448"/>
    </source>
</evidence>
<reference evidence="14" key="1">
    <citation type="submission" date="2014-05" db="EMBL/GenBank/DDBJ databases">
        <title>Whole genome sequencing of Lactobacillus casei NRIC0644.</title>
        <authorList>
            <person name="Atarashi H."/>
            <person name="Yoshida Y."/>
            <person name="Fujimura S."/>
            <person name="Tanaka N."/>
            <person name="Shiwa Y."/>
            <person name="Yoshikawa H."/>
            <person name="Okada S."/>
            <person name="Nakagawa J."/>
        </authorList>
    </citation>
    <scope>NUCLEOTIDE SEQUENCE [LARGE SCALE GENOMIC DNA]</scope>
    <source>
        <strain evidence="14">NRIC0644</strain>
    </source>
</reference>
<dbReference type="SUPFAM" id="SSF52540">
    <property type="entry name" value="P-loop containing nucleoside triphosphate hydrolases"/>
    <property type="match status" value="2"/>
</dbReference>
<evidence type="ECO:0000256" key="1">
    <source>
        <dbReference type="ARBA" id="ARBA00004202"/>
    </source>
</evidence>
<keyword evidence="4" id="KW-1003">Cell membrane</keyword>
<feature type="domain" description="ABC transporter" evidence="12">
    <location>
        <begin position="6"/>
        <end position="247"/>
    </location>
</feature>
<dbReference type="Gene3D" id="3.40.50.300">
    <property type="entry name" value="P-loop containing nucleotide triphosphate hydrolases"/>
    <property type="match status" value="2"/>
</dbReference>
<keyword evidence="9" id="KW-0472">Membrane</keyword>
<keyword evidence="5" id="KW-0677">Repeat</keyword>
<dbReference type="AlphaFoldDB" id="A0A0C9QE21"/>
<keyword evidence="8" id="KW-1278">Translocase</keyword>
<proteinExistence type="inferred from homology"/>
<dbReference type="InterPro" id="IPR017871">
    <property type="entry name" value="ABC_transporter-like_CS"/>
</dbReference>
<dbReference type="InterPro" id="IPR003593">
    <property type="entry name" value="AAA+_ATPase"/>
</dbReference>
<evidence type="ECO:0000256" key="2">
    <source>
        <dbReference type="ARBA" id="ARBA00005417"/>
    </source>
</evidence>
<keyword evidence="7" id="KW-0067">ATP-binding</keyword>
<dbReference type="PANTHER" id="PTHR43553">
    <property type="entry name" value="HEAVY METAL TRANSPORTER"/>
    <property type="match status" value="1"/>
</dbReference>
<dbReference type="Proteomes" id="UP000032552">
    <property type="component" value="Unassembled WGS sequence"/>
</dbReference>
<accession>A0A0C9QE21</accession>
<evidence type="ECO:0000256" key="10">
    <source>
        <dbReference type="ARBA" id="ARBA00025157"/>
    </source>
</evidence>
<dbReference type="PANTHER" id="PTHR43553:SF26">
    <property type="entry name" value="ABC TRANSPORTER ATP-BINDING PROTEIN BC_2655-RELATED"/>
    <property type="match status" value="1"/>
</dbReference>
<evidence type="ECO:0000256" key="5">
    <source>
        <dbReference type="ARBA" id="ARBA00022737"/>
    </source>
</evidence>
<evidence type="ECO:0000256" key="7">
    <source>
        <dbReference type="ARBA" id="ARBA00022840"/>
    </source>
</evidence>
<gene>
    <name evidence="13" type="ORF">LC0644_2616</name>
</gene>
<keyword evidence="6" id="KW-0547">Nucleotide-binding</keyword>
<feature type="domain" description="ABC transporter" evidence="12">
    <location>
        <begin position="302"/>
        <end position="535"/>
    </location>
</feature>
<dbReference type="InterPro" id="IPR022216">
    <property type="entry name" value="ABC_Co_transporter"/>
</dbReference>
<protein>
    <submittedName>
        <fullName evidence="13">ABC transporter</fullName>
    </submittedName>
</protein>
<dbReference type="FunFam" id="3.40.50.300:FF:000224">
    <property type="entry name" value="Energy-coupling factor transporter ATP-binding protein EcfA"/>
    <property type="match status" value="1"/>
</dbReference>
<comment type="subcellular location">
    <subcellularLocation>
        <location evidence="1">Cell membrane</location>
        <topology evidence="1">Peripheral membrane protein</topology>
    </subcellularLocation>
</comment>
<evidence type="ECO:0000313" key="14">
    <source>
        <dbReference type="Proteomes" id="UP000032552"/>
    </source>
</evidence>
<dbReference type="RefSeq" id="WP_045624402.1">
    <property type="nucleotide sequence ID" value="NZ_BAYM01000390.1"/>
</dbReference>
<evidence type="ECO:0000256" key="8">
    <source>
        <dbReference type="ARBA" id="ARBA00022967"/>
    </source>
</evidence>
<comment type="caution">
    <text evidence="13">The sequence shown here is derived from an EMBL/GenBank/DDBJ whole genome shotgun (WGS) entry which is preliminary data.</text>
</comment>
<dbReference type="GO" id="GO:0016887">
    <property type="term" value="F:ATP hydrolysis activity"/>
    <property type="evidence" value="ECO:0007669"/>
    <property type="project" value="InterPro"/>
</dbReference>
<dbReference type="NCBIfam" id="NF010167">
    <property type="entry name" value="PRK13648.1"/>
    <property type="match status" value="2"/>
</dbReference>
<dbReference type="SMART" id="SM00382">
    <property type="entry name" value="AAA"/>
    <property type="match status" value="2"/>
</dbReference>
<dbReference type="EMBL" id="BAYM01000390">
    <property type="protein sequence ID" value="GAN38027.1"/>
    <property type="molecule type" value="Genomic_DNA"/>
</dbReference>
<dbReference type="InterPro" id="IPR050095">
    <property type="entry name" value="ECF_ABC_transporter_ATP-bd"/>
</dbReference>
<keyword evidence="3" id="KW-0813">Transport</keyword>
<dbReference type="Pfam" id="PF00005">
    <property type="entry name" value="ABC_tran"/>
    <property type="match status" value="2"/>
</dbReference>
<evidence type="ECO:0000256" key="6">
    <source>
        <dbReference type="ARBA" id="ARBA00022741"/>
    </source>
</evidence>
<organism evidence="13 14">
    <name type="scientific">Lacticaseibacillus paracasei NRIC 0644</name>
    <dbReference type="NCBI Taxonomy" id="1435038"/>
    <lineage>
        <taxon>Bacteria</taxon>
        <taxon>Bacillati</taxon>
        <taxon>Bacillota</taxon>
        <taxon>Bacilli</taxon>
        <taxon>Lactobacillales</taxon>
        <taxon>Lactobacillaceae</taxon>
        <taxon>Lacticaseibacillus</taxon>
    </lineage>
</organism>
<comment type="similarity">
    <text evidence="2">Belongs to the ABC transporter superfamily.</text>
</comment>
<name>A0A0C9QE21_LACPA</name>
<dbReference type="PROSITE" id="PS00211">
    <property type="entry name" value="ABC_TRANSPORTER_1"/>
    <property type="match status" value="2"/>
</dbReference>
<dbReference type="GO" id="GO:0042626">
    <property type="term" value="F:ATPase-coupled transmembrane transporter activity"/>
    <property type="evidence" value="ECO:0007669"/>
    <property type="project" value="TreeGrafter"/>
</dbReference>
<dbReference type="GO" id="GO:0043190">
    <property type="term" value="C:ATP-binding cassette (ABC) transporter complex"/>
    <property type="evidence" value="ECO:0007669"/>
    <property type="project" value="TreeGrafter"/>
</dbReference>
<dbReference type="GO" id="GO:0005524">
    <property type="term" value="F:ATP binding"/>
    <property type="evidence" value="ECO:0007669"/>
    <property type="project" value="UniProtKB-KW"/>
</dbReference>
<evidence type="ECO:0000256" key="11">
    <source>
        <dbReference type="ARBA" id="ARBA00062026"/>
    </source>
</evidence>
<sequence length="566" mass="61864">MAAPAIQLDHVTFQYDSQAEPTLHDINLTIQPGEKVLIVGPSGSGKSTLGNLINGLIPHAFPGKLSGTVTVNGTVVQDASLATLSLQVGTVLQDPDAQFVALTAGEDIAFALENSAVAPSEMHTRVKKWADRLKIGDLLAQAPQSLSGGQKQRVAMAGVLIDEGDILLFDEPLASLDPATGEASVDLIDELHQTYHVTEVIIEHRLEDVLRRPVDRLVVMKDGRIIADDAPEILLHGQLLQQIGLREPLYLEAAEFAGVDLDQADHLADLSRFEAPQLRPKLAAFTAEAATVKPEQLQAPLLSIDGLQFGYPNGRQIFTDLSFTLHHGEMVALVGRNGVGKSTLSHLIAGFLKPGAGRMTLDGEDLADWSVKERADKIGYILQDPNQMISKHLIFDEVALGPRLRGWDETRVKTAVIEALKVCGLYPFRSWPINALSYGQKKRVTIAAILVLEPDLMILDEPTAGQDWRHFTDMMRFLTTLNERGITMMLITHDMHLMLEYAQRAIVLGDGGILMDDSPAAVLTNPAIIEHASLAQPSLYRLAKREGLNPLAFTQAVIDQERRVRQ</sequence>
<comment type="subunit">
    <text evidence="11">Forms a stable energy-coupling factor (ECF) transporter complex probably composed of 2 membrane-embedded substrate-binding proteins (S component), 2 ATP-binding proteins (A component) and 2 transmembrane proteins (T component). This complex interacts with a number of substrate-specific components, including FolT and ThiT for 5-formyltetrahydrofolate and thiamine respectively.</text>
</comment>
<evidence type="ECO:0000259" key="12">
    <source>
        <dbReference type="PROSITE" id="PS50893"/>
    </source>
</evidence>